<dbReference type="AlphaFoldDB" id="W6QBB2"/>
<dbReference type="EMBL" id="HG792016">
    <property type="protein sequence ID" value="CDM31439.1"/>
    <property type="molecule type" value="Genomic_DNA"/>
</dbReference>
<dbReference type="Proteomes" id="UP000030686">
    <property type="component" value="Unassembled WGS sequence"/>
</dbReference>
<proteinExistence type="predicted"/>
<reference evidence="1" key="1">
    <citation type="journal article" date="2014" name="Nat. Commun.">
        <title>Multiple recent horizontal transfers of a large genomic region in cheese making fungi.</title>
        <authorList>
            <person name="Cheeseman K."/>
            <person name="Ropars J."/>
            <person name="Renault P."/>
            <person name="Dupont J."/>
            <person name="Gouzy J."/>
            <person name="Branca A."/>
            <person name="Abraham A.L."/>
            <person name="Ceppi M."/>
            <person name="Conseiller E."/>
            <person name="Debuchy R."/>
            <person name="Malagnac F."/>
            <person name="Goarin A."/>
            <person name="Silar P."/>
            <person name="Lacoste S."/>
            <person name="Sallet E."/>
            <person name="Bensimon A."/>
            <person name="Giraud T."/>
            <person name="Brygoo Y."/>
        </authorList>
    </citation>
    <scope>NUCLEOTIDE SEQUENCE [LARGE SCALE GENOMIC DNA]</scope>
    <source>
        <strain evidence="1">FM164</strain>
    </source>
</reference>
<protein>
    <submittedName>
        <fullName evidence="1">Genomic scaffold, ProqFM164S02</fullName>
    </submittedName>
</protein>
<name>W6QBB2_PENRF</name>
<organism evidence="1 2">
    <name type="scientific">Penicillium roqueforti (strain FM164)</name>
    <dbReference type="NCBI Taxonomy" id="1365484"/>
    <lineage>
        <taxon>Eukaryota</taxon>
        <taxon>Fungi</taxon>
        <taxon>Dikarya</taxon>
        <taxon>Ascomycota</taxon>
        <taxon>Pezizomycotina</taxon>
        <taxon>Eurotiomycetes</taxon>
        <taxon>Eurotiomycetidae</taxon>
        <taxon>Eurotiales</taxon>
        <taxon>Aspergillaceae</taxon>
        <taxon>Penicillium</taxon>
    </lineage>
</organism>
<keyword evidence="2" id="KW-1185">Reference proteome</keyword>
<evidence type="ECO:0000313" key="2">
    <source>
        <dbReference type="Proteomes" id="UP000030686"/>
    </source>
</evidence>
<sequence length="50" mass="5584">MTLQYMTLIDSILTIPGKIVEKETERRITVINAVIAICDIEEGTPSRPLP</sequence>
<accession>W6QBB2</accession>
<dbReference type="STRING" id="1365484.W6QBB2"/>
<evidence type="ECO:0000313" key="1">
    <source>
        <dbReference type="EMBL" id="CDM31439.1"/>
    </source>
</evidence>
<gene>
    <name evidence="1" type="ORF">PROQFM164_S02g001589</name>
</gene>
<dbReference type="OrthoDB" id="3544487at2759"/>